<feature type="region of interest" description="Disordered" evidence="1">
    <location>
        <begin position="98"/>
        <end position="117"/>
    </location>
</feature>
<evidence type="ECO:0000256" key="1">
    <source>
        <dbReference type="SAM" id="MobiDB-lite"/>
    </source>
</evidence>
<feature type="compositionally biased region" description="Basic and acidic residues" evidence="1">
    <location>
        <begin position="98"/>
        <end position="114"/>
    </location>
</feature>
<evidence type="ECO:0000313" key="3">
    <source>
        <dbReference type="Proteomes" id="UP000255518"/>
    </source>
</evidence>
<evidence type="ECO:0000313" key="2">
    <source>
        <dbReference type="EMBL" id="STT01019.1"/>
    </source>
</evidence>
<name>A0A377UYD2_KLEPN</name>
<dbReference type="EMBL" id="UGKT01000001">
    <property type="protein sequence ID" value="STT01019.1"/>
    <property type="molecule type" value="Genomic_DNA"/>
</dbReference>
<proteinExistence type="predicted"/>
<gene>
    <name evidence="2" type="ORF">NCTC13443_01320</name>
</gene>
<protein>
    <submittedName>
        <fullName evidence="2">Uncharacterized protein</fullName>
    </submittedName>
</protein>
<dbReference type="Proteomes" id="UP000255518">
    <property type="component" value="Unassembled WGS sequence"/>
</dbReference>
<accession>A0A377UYD2</accession>
<sequence length="177" mass="20233">MKGTALHGARPDLLRDKTIHAITFLQQRWLSVYRDLVAQERESQPQTPYRKRIELEKKRHCGEYLLRDLAARTFLPGYGFPTDVVTFDNFTMEDYIREKSQKSRDKKDREDNVSRYKGLPSRNLGLPSVNMHQVQRSYWMAGSSALLASHCTGTILMPIPMKPSVWIAPGAVTNAGP</sequence>
<dbReference type="AlphaFoldDB" id="A0A377UYD2"/>
<reference evidence="2 3" key="1">
    <citation type="submission" date="2018-06" db="EMBL/GenBank/DDBJ databases">
        <authorList>
            <consortium name="Pathogen Informatics"/>
            <person name="Doyle S."/>
        </authorList>
    </citation>
    <scope>NUCLEOTIDE SEQUENCE [LARGE SCALE GENOMIC DNA]</scope>
    <source>
        <strain evidence="2 3">NCTC13443</strain>
    </source>
</reference>
<organism evidence="2 3">
    <name type="scientific">Klebsiella pneumoniae</name>
    <dbReference type="NCBI Taxonomy" id="573"/>
    <lineage>
        <taxon>Bacteria</taxon>
        <taxon>Pseudomonadati</taxon>
        <taxon>Pseudomonadota</taxon>
        <taxon>Gammaproteobacteria</taxon>
        <taxon>Enterobacterales</taxon>
        <taxon>Enterobacteriaceae</taxon>
        <taxon>Klebsiella/Raoultella group</taxon>
        <taxon>Klebsiella</taxon>
        <taxon>Klebsiella pneumoniae complex</taxon>
    </lineage>
</organism>